<dbReference type="CDD" id="cd03392">
    <property type="entry name" value="PAP2_like_2"/>
    <property type="match status" value="1"/>
</dbReference>
<keyword evidence="1" id="KW-1133">Transmembrane helix</keyword>
<dbReference type="PANTHER" id="PTHR14969">
    <property type="entry name" value="SPHINGOSINE-1-PHOSPHATE PHOSPHOHYDROLASE"/>
    <property type="match status" value="1"/>
</dbReference>
<dbReference type="KEGG" id="tsv:DSM104635_00114"/>
<organism evidence="3 4">
    <name type="scientific">Terricaulis silvestris</name>
    <dbReference type="NCBI Taxonomy" id="2686094"/>
    <lineage>
        <taxon>Bacteria</taxon>
        <taxon>Pseudomonadati</taxon>
        <taxon>Pseudomonadota</taxon>
        <taxon>Alphaproteobacteria</taxon>
        <taxon>Caulobacterales</taxon>
        <taxon>Caulobacteraceae</taxon>
        <taxon>Terricaulis</taxon>
    </lineage>
</organism>
<keyword evidence="4" id="KW-1185">Reference proteome</keyword>
<dbReference type="Proteomes" id="UP000431269">
    <property type="component" value="Chromosome"/>
</dbReference>
<evidence type="ECO:0000313" key="3">
    <source>
        <dbReference type="EMBL" id="QGZ93305.1"/>
    </source>
</evidence>
<dbReference type="AlphaFoldDB" id="A0A6I6MFP0"/>
<dbReference type="Pfam" id="PF01569">
    <property type="entry name" value="PAP2"/>
    <property type="match status" value="1"/>
</dbReference>
<name>A0A6I6MFP0_9CAUL</name>
<feature type="domain" description="Phosphatidic acid phosphatase type 2/haloperoxidase" evidence="2">
    <location>
        <begin position="99"/>
        <end position="214"/>
    </location>
</feature>
<dbReference type="EMBL" id="CP047045">
    <property type="protein sequence ID" value="QGZ93305.1"/>
    <property type="molecule type" value="Genomic_DNA"/>
</dbReference>
<dbReference type="SMART" id="SM00014">
    <property type="entry name" value="acidPPc"/>
    <property type="match status" value="1"/>
</dbReference>
<feature type="transmembrane region" description="Helical" evidence="1">
    <location>
        <begin position="142"/>
        <end position="160"/>
    </location>
</feature>
<evidence type="ECO:0000259" key="2">
    <source>
        <dbReference type="SMART" id="SM00014"/>
    </source>
</evidence>
<feature type="transmembrane region" description="Helical" evidence="1">
    <location>
        <begin position="72"/>
        <end position="94"/>
    </location>
</feature>
<dbReference type="InterPro" id="IPR000326">
    <property type="entry name" value="PAP2/HPO"/>
</dbReference>
<keyword evidence="1" id="KW-0812">Transmembrane</keyword>
<accession>A0A6I6MFP0</accession>
<dbReference type="PANTHER" id="PTHR14969:SF13">
    <property type="entry name" value="AT30094P"/>
    <property type="match status" value="1"/>
</dbReference>
<reference evidence="4" key="1">
    <citation type="submission" date="2019-12" db="EMBL/GenBank/DDBJ databases">
        <title>Complete genome of Terracaulis silvestris 0127_4.</title>
        <authorList>
            <person name="Vieira S."/>
            <person name="Riedel T."/>
            <person name="Sproer C."/>
            <person name="Pascual J."/>
            <person name="Boedeker C."/>
            <person name="Overmann J."/>
        </authorList>
    </citation>
    <scope>NUCLEOTIDE SEQUENCE [LARGE SCALE GENOMIC DNA]</scope>
    <source>
        <strain evidence="4">0127_4</strain>
    </source>
</reference>
<feature type="transmembrane region" description="Helical" evidence="1">
    <location>
        <begin position="172"/>
        <end position="193"/>
    </location>
</feature>
<feature type="transmembrane region" description="Helical" evidence="1">
    <location>
        <begin position="199"/>
        <end position="220"/>
    </location>
</feature>
<dbReference type="InterPro" id="IPR036938">
    <property type="entry name" value="PAP2/HPO_sf"/>
</dbReference>
<feature type="transmembrane region" description="Helical" evidence="1">
    <location>
        <begin position="101"/>
        <end position="122"/>
    </location>
</feature>
<sequence length="232" mass="24783">MLRVSDWAGFAKRELGLTTVFLGFALLALGFLALDRAMGGHFDQSLLIALRTPGDLDNPVGPPSFEEAVRDITALGSFAVLTLVTVVAVVFLVVSKKYAEATTLLFAAVLGQVLSETIKAFIGRPRPDLVAHVVDTTSASFPSGHSMMSAAIFLTIGAMLARVQANWRLKSYIHVVALLLTLMVGASRVYLGVHWPTDVLAGWCFGALWAILCLTVVAWLTRSKDDGGPPAS</sequence>
<proteinExistence type="predicted"/>
<dbReference type="SUPFAM" id="SSF48317">
    <property type="entry name" value="Acid phosphatase/Vanadium-dependent haloperoxidase"/>
    <property type="match status" value="1"/>
</dbReference>
<keyword evidence="1" id="KW-0472">Membrane</keyword>
<evidence type="ECO:0000256" key="1">
    <source>
        <dbReference type="SAM" id="Phobius"/>
    </source>
</evidence>
<protein>
    <submittedName>
        <fullName evidence="3">Phosphatidylglycerophosphatase B</fullName>
    </submittedName>
</protein>
<gene>
    <name evidence="3" type="ORF">DSM104635_00114</name>
</gene>
<dbReference type="Gene3D" id="1.20.144.10">
    <property type="entry name" value="Phosphatidic acid phosphatase type 2/haloperoxidase"/>
    <property type="match status" value="2"/>
</dbReference>
<evidence type="ECO:0000313" key="4">
    <source>
        <dbReference type="Proteomes" id="UP000431269"/>
    </source>
</evidence>
<dbReference type="RefSeq" id="WP_158764314.1">
    <property type="nucleotide sequence ID" value="NZ_CP047045.1"/>
</dbReference>